<dbReference type="GO" id="GO:0000976">
    <property type="term" value="F:transcription cis-regulatory region binding"/>
    <property type="evidence" value="ECO:0007669"/>
    <property type="project" value="TreeGrafter"/>
</dbReference>
<dbReference type="PANTHER" id="PTHR30055:SF231">
    <property type="entry name" value="TRANSCRIPTIONAL REGULATORY PROTEIN (PROBABLY DEOR-FAMILY)-RELATED"/>
    <property type="match status" value="1"/>
</dbReference>
<dbReference type="InterPro" id="IPR009057">
    <property type="entry name" value="Homeodomain-like_sf"/>
</dbReference>
<dbReference type="PROSITE" id="PS50977">
    <property type="entry name" value="HTH_TETR_2"/>
    <property type="match status" value="1"/>
</dbReference>
<reference evidence="4 5" key="1">
    <citation type="submission" date="2017-05" db="EMBL/GenBank/DDBJ databases">
        <title>Biotechnological potential of actinobacteria isolated from South African environments.</title>
        <authorList>
            <person name="Le Roes-Hill M."/>
            <person name="Prins A."/>
            <person name="Durrell K.A."/>
        </authorList>
    </citation>
    <scope>NUCLEOTIDE SEQUENCE [LARGE SCALE GENOMIC DNA]</scope>
    <source>
        <strain evidence="4">BS2</strain>
    </source>
</reference>
<dbReference type="STRING" id="417102.CA982_03745"/>
<organism evidence="4 5">
    <name type="scientific">Gordonia lacunae</name>
    <dbReference type="NCBI Taxonomy" id="417102"/>
    <lineage>
        <taxon>Bacteria</taxon>
        <taxon>Bacillati</taxon>
        <taxon>Actinomycetota</taxon>
        <taxon>Actinomycetes</taxon>
        <taxon>Mycobacteriales</taxon>
        <taxon>Gordoniaceae</taxon>
        <taxon>Gordonia</taxon>
    </lineage>
</organism>
<feature type="DNA-binding region" description="H-T-H motif" evidence="2">
    <location>
        <begin position="36"/>
        <end position="55"/>
    </location>
</feature>
<keyword evidence="1 2" id="KW-0238">DNA-binding</keyword>
<gene>
    <name evidence="4" type="ORF">CA982_03745</name>
</gene>
<evidence type="ECO:0000256" key="2">
    <source>
        <dbReference type="PROSITE-ProRule" id="PRU00335"/>
    </source>
</evidence>
<evidence type="ECO:0000256" key="1">
    <source>
        <dbReference type="ARBA" id="ARBA00023125"/>
    </source>
</evidence>
<dbReference type="SUPFAM" id="SSF46689">
    <property type="entry name" value="Homeodomain-like"/>
    <property type="match status" value="1"/>
</dbReference>
<evidence type="ECO:0000259" key="3">
    <source>
        <dbReference type="PROSITE" id="PS50977"/>
    </source>
</evidence>
<comment type="caution">
    <text evidence="4">The sequence shown here is derived from an EMBL/GenBank/DDBJ whole genome shotgun (WGS) entry which is preliminary data.</text>
</comment>
<protein>
    <submittedName>
        <fullName evidence="4">TetR family transcriptional regulator</fullName>
    </submittedName>
</protein>
<dbReference type="InterPro" id="IPR001647">
    <property type="entry name" value="HTH_TetR"/>
</dbReference>
<accession>A0A243QG17</accession>
<name>A0A243QG17_9ACTN</name>
<evidence type="ECO:0000313" key="5">
    <source>
        <dbReference type="Proteomes" id="UP000194632"/>
    </source>
</evidence>
<dbReference type="RefSeq" id="WP_086534010.1">
    <property type="nucleotide sequence ID" value="NZ_NGFO01000003.1"/>
</dbReference>
<proteinExistence type="predicted"/>
<dbReference type="OrthoDB" id="6929199at2"/>
<dbReference type="Pfam" id="PF00440">
    <property type="entry name" value="TetR_N"/>
    <property type="match status" value="1"/>
</dbReference>
<feature type="domain" description="HTH tetR-type" evidence="3">
    <location>
        <begin position="13"/>
        <end position="73"/>
    </location>
</feature>
<dbReference type="SUPFAM" id="SSF48498">
    <property type="entry name" value="Tetracyclin repressor-like, C-terminal domain"/>
    <property type="match status" value="1"/>
</dbReference>
<dbReference type="InterPro" id="IPR036271">
    <property type="entry name" value="Tet_transcr_reg_TetR-rel_C_sf"/>
</dbReference>
<evidence type="ECO:0000313" key="4">
    <source>
        <dbReference type="EMBL" id="OUC80317.1"/>
    </source>
</evidence>
<keyword evidence="5" id="KW-1185">Reference proteome</keyword>
<dbReference type="GO" id="GO:0003700">
    <property type="term" value="F:DNA-binding transcription factor activity"/>
    <property type="evidence" value="ECO:0007669"/>
    <property type="project" value="TreeGrafter"/>
</dbReference>
<dbReference type="EMBL" id="NGFO01000003">
    <property type="protein sequence ID" value="OUC80317.1"/>
    <property type="molecule type" value="Genomic_DNA"/>
</dbReference>
<sequence length="198" mass="21173">MTEVPARRRRNPEERRRTIVEAAATLITEVGSDALTHRLVARRAGVPLGSTTQYFATLDDLREAALARLADDIDSGLAEVAETLGEHGPSAPVFAEALHEYLSDERLIRADLALVSAAVIDPALRPLAVRWPAGLIEMLVPHVGATAARAIAAYTDGVAMHALLYGSPLSLHDLTATLTALTALPSTPSTTDQNRSRR</sequence>
<dbReference type="PANTHER" id="PTHR30055">
    <property type="entry name" value="HTH-TYPE TRANSCRIPTIONAL REGULATOR RUTR"/>
    <property type="match status" value="1"/>
</dbReference>
<dbReference type="InterPro" id="IPR050109">
    <property type="entry name" value="HTH-type_TetR-like_transc_reg"/>
</dbReference>
<dbReference type="Gene3D" id="1.10.357.10">
    <property type="entry name" value="Tetracycline Repressor, domain 2"/>
    <property type="match status" value="1"/>
</dbReference>
<dbReference type="Proteomes" id="UP000194632">
    <property type="component" value="Unassembled WGS sequence"/>
</dbReference>
<dbReference type="AlphaFoldDB" id="A0A243QG17"/>